<accession>A0ACC0H1A9</accession>
<organism evidence="1 2">
    <name type="scientific">Camellia lanceoleosa</name>
    <dbReference type="NCBI Taxonomy" id="1840588"/>
    <lineage>
        <taxon>Eukaryota</taxon>
        <taxon>Viridiplantae</taxon>
        <taxon>Streptophyta</taxon>
        <taxon>Embryophyta</taxon>
        <taxon>Tracheophyta</taxon>
        <taxon>Spermatophyta</taxon>
        <taxon>Magnoliopsida</taxon>
        <taxon>eudicotyledons</taxon>
        <taxon>Gunneridae</taxon>
        <taxon>Pentapetalae</taxon>
        <taxon>asterids</taxon>
        <taxon>Ericales</taxon>
        <taxon>Theaceae</taxon>
        <taxon>Camellia</taxon>
    </lineage>
</organism>
<reference evidence="1 2" key="1">
    <citation type="journal article" date="2022" name="Plant J.">
        <title>Chromosome-level genome of Camellia lanceoleosa provides a valuable resource for understanding genome evolution and self-incompatibility.</title>
        <authorList>
            <person name="Gong W."/>
            <person name="Xiao S."/>
            <person name="Wang L."/>
            <person name="Liao Z."/>
            <person name="Chang Y."/>
            <person name="Mo W."/>
            <person name="Hu G."/>
            <person name="Li W."/>
            <person name="Zhao G."/>
            <person name="Zhu H."/>
            <person name="Hu X."/>
            <person name="Ji K."/>
            <person name="Xiang X."/>
            <person name="Song Q."/>
            <person name="Yuan D."/>
            <person name="Jin S."/>
            <person name="Zhang L."/>
        </authorList>
    </citation>
    <scope>NUCLEOTIDE SEQUENCE [LARGE SCALE GENOMIC DNA]</scope>
    <source>
        <strain evidence="1">SQ_2022a</strain>
    </source>
</reference>
<evidence type="ECO:0000313" key="2">
    <source>
        <dbReference type="Proteomes" id="UP001060215"/>
    </source>
</evidence>
<proteinExistence type="predicted"/>
<gene>
    <name evidence="1" type="ORF">LOK49_LG07G03325</name>
</gene>
<evidence type="ECO:0000313" key="1">
    <source>
        <dbReference type="EMBL" id="KAI8006592.1"/>
    </source>
</evidence>
<comment type="caution">
    <text evidence="1">The sequence shown here is derived from an EMBL/GenBank/DDBJ whole genome shotgun (WGS) entry which is preliminary data.</text>
</comment>
<keyword evidence="2" id="KW-1185">Reference proteome</keyword>
<dbReference type="EMBL" id="CM045764">
    <property type="protein sequence ID" value="KAI8006592.1"/>
    <property type="molecule type" value="Genomic_DNA"/>
</dbReference>
<sequence length="199" mass="22725">MCAEDNFKLPPMLFTSKILVVLKLVLGIFLEVPASVWLPSLKILHLEREKEDSFQSLFLGCPALEEMYLWTLDTKWVLNIFVPTRKSLTFICPRKYSRDGIDDQGCKVVFNTPKLEELDLIDYVSEDHGVENLPSLLTAMVNVLLDSITRPNNYHGHIYKLLSSMKNVKFLDAFLSFPTDDNTPVLPTLHNLSHLTLTT</sequence>
<name>A0ACC0H1A9_9ERIC</name>
<dbReference type="Proteomes" id="UP001060215">
    <property type="component" value="Chromosome 7"/>
</dbReference>
<protein>
    <submittedName>
        <fullName evidence="1">F-box/FBD/LRR-repeat protein</fullName>
    </submittedName>
</protein>